<evidence type="ECO:0000256" key="2">
    <source>
        <dbReference type="ARBA" id="ARBA00022475"/>
    </source>
</evidence>
<name>A0A1T4M0S1_9FIRM</name>
<evidence type="ECO:0000313" key="8">
    <source>
        <dbReference type="Proteomes" id="UP000189933"/>
    </source>
</evidence>
<dbReference type="PANTHER" id="PTHR33931">
    <property type="entry name" value="HOLIN-LIKE PROTEIN CIDA-RELATED"/>
    <property type="match status" value="1"/>
</dbReference>
<evidence type="ECO:0000256" key="5">
    <source>
        <dbReference type="ARBA" id="ARBA00023136"/>
    </source>
</evidence>
<feature type="transmembrane region" description="Helical" evidence="6">
    <location>
        <begin position="37"/>
        <end position="56"/>
    </location>
</feature>
<keyword evidence="5 6" id="KW-0472">Membrane</keyword>
<proteinExistence type="predicted"/>
<sequence length="123" mass="13592">MLQKWLKILSQWLLLYGIYQLGNYLASLTHVPIPGNVLGMSLLFFALVSGLIPLAWIEAGANLLLKHLAFFFIPISVGLMAWGHLFRQAGLQLFLALLISAAVTILVTGYTAQRLGRKEVEGQ</sequence>
<reference evidence="8" key="1">
    <citation type="submission" date="2017-02" db="EMBL/GenBank/DDBJ databases">
        <authorList>
            <person name="Varghese N."/>
            <person name="Submissions S."/>
        </authorList>
    </citation>
    <scope>NUCLEOTIDE SEQUENCE [LARGE SCALE GENOMIC DNA]</scope>
    <source>
        <strain evidence="8">DSM 16521</strain>
    </source>
</reference>
<keyword evidence="2" id="KW-1003">Cell membrane</keyword>
<protein>
    <submittedName>
        <fullName evidence="7">Holin-like protein</fullName>
    </submittedName>
</protein>
<dbReference type="AlphaFoldDB" id="A0A1T4M0S1"/>
<gene>
    <name evidence="7" type="ORF">SAMN02745885_00370</name>
</gene>
<feature type="transmembrane region" description="Helical" evidence="6">
    <location>
        <begin position="12"/>
        <end position="31"/>
    </location>
</feature>
<evidence type="ECO:0000256" key="4">
    <source>
        <dbReference type="ARBA" id="ARBA00022989"/>
    </source>
</evidence>
<evidence type="ECO:0000256" key="6">
    <source>
        <dbReference type="SAM" id="Phobius"/>
    </source>
</evidence>
<evidence type="ECO:0000256" key="3">
    <source>
        <dbReference type="ARBA" id="ARBA00022692"/>
    </source>
</evidence>
<keyword evidence="4 6" id="KW-1133">Transmembrane helix</keyword>
<accession>A0A1T4M0S1</accession>
<evidence type="ECO:0000313" key="7">
    <source>
        <dbReference type="EMBL" id="SJZ60487.1"/>
    </source>
</evidence>
<comment type="subcellular location">
    <subcellularLocation>
        <location evidence="1">Cell membrane</location>
        <topology evidence="1">Multi-pass membrane protein</topology>
    </subcellularLocation>
</comment>
<dbReference type="GO" id="GO:0005886">
    <property type="term" value="C:plasma membrane"/>
    <property type="evidence" value="ECO:0007669"/>
    <property type="project" value="UniProtKB-SubCell"/>
</dbReference>
<dbReference type="RefSeq" id="WP_242952031.1">
    <property type="nucleotide sequence ID" value="NZ_FUXM01000003.1"/>
</dbReference>
<dbReference type="Proteomes" id="UP000189933">
    <property type="component" value="Unassembled WGS sequence"/>
</dbReference>
<dbReference type="PANTHER" id="PTHR33931:SF2">
    <property type="entry name" value="HOLIN-LIKE PROTEIN CIDA"/>
    <property type="match status" value="1"/>
</dbReference>
<keyword evidence="8" id="KW-1185">Reference proteome</keyword>
<evidence type="ECO:0000256" key="1">
    <source>
        <dbReference type="ARBA" id="ARBA00004651"/>
    </source>
</evidence>
<organism evidence="7 8">
    <name type="scientific">Carboxydocella sporoproducens DSM 16521</name>
    <dbReference type="NCBI Taxonomy" id="1121270"/>
    <lineage>
        <taxon>Bacteria</taxon>
        <taxon>Bacillati</taxon>
        <taxon>Bacillota</taxon>
        <taxon>Clostridia</taxon>
        <taxon>Eubacteriales</taxon>
        <taxon>Clostridiales Family XVI. Incertae Sedis</taxon>
        <taxon>Carboxydocella</taxon>
    </lineage>
</organism>
<feature type="transmembrane region" description="Helical" evidence="6">
    <location>
        <begin position="68"/>
        <end position="85"/>
    </location>
</feature>
<keyword evidence="3 6" id="KW-0812">Transmembrane</keyword>
<feature type="transmembrane region" description="Helical" evidence="6">
    <location>
        <begin position="91"/>
        <end position="112"/>
    </location>
</feature>
<dbReference type="InterPro" id="IPR005538">
    <property type="entry name" value="LrgA/CidA"/>
</dbReference>
<dbReference type="Pfam" id="PF03788">
    <property type="entry name" value="LrgA"/>
    <property type="match status" value="1"/>
</dbReference>
<dbReference type="EMBL" id="FUXM01000003">
    <property type="protein sequence ID" value="SJZ60487.1"/>
    <property type="molecule type" value="Genomic_DNA"/>
</dbReference>